<evidence type="ECO:0000313" key="2">
    <source>
        <dbReference type="EMBL" id="GAA1230659.1"/>
    </source>
</evidence>
<feature type="region of interest" description="Disordered" evidence="1">
    <location>
        <begin position="108"/>
        <end position="160"/>
    </location>
</feature>
<dbReference type="RefSeq" id="WP_253864000.1">
    <property type="nucleotide sequence ID" value="NZ_BAAALN010000005.1"/>
</dbReference>
<name>A0ABN1W172_9PSEU</name>
<feature type="compositionally biased region" description="Low complexity" evidence="1">
    <location>
        <begin position="123"/>
        <end position="151"/>
    </location>
</feature>
<dbReference type="Proteomes" id="UP001500653">
    <property type="component" value="Unassembled WGS sequence"/>
</dbReference>
<keyword evidence="3" id="KW-1185">Reference proteome</keyword>
<comment type="caution">
    <text evidence="2">The sequence shown here is derived from an EMBL/GenBank/DDBJ whole genome shotgun (WGS) entry which is preliminary data.</text>
</comment>
<accession>A0ABN1W172</accession>
<organism evidence="2 3">
    <name type="scientific">Prauserella halophila</name>
    <dbReference type="NCBI Taxonomy" id="185641"/>
    <lineage>
        <taxon>Bacteria</taxon>
        <taxon>Bacillati</taxon>
        <taxon>Actinomycetota</taxon>
        <taxon>Actinomycetes</taxon>
        <taxon>Pseudonocardiales</taxon>
        <taxon>Pseudonocardiaceae</taxon>
        <taxon>Prauserella</taxon>
    </lineage>
</organism>
<feature type="compositionally biased region" description="Basic and acidic residues" evidence="1">
    <location>
        <begin position="31"/>
        <end position="40"/>
    </location>
</feature>
<reference evidence="2 3" key="1">
    <citation type="journal article" date="2019" name="Int. J. Syst. Evol. Microbiol.">
        <title>The Global Catalogue of Microorganisms (GCM) 10K type strain sequencing project: providing services to taxonomists for standard genome sequencing and annotation.</title>
        <authorList>
            <consortium name="The Broad Institute Genomics Platform"/>
            <consortium name="The Broad Institute Genome Sequencing Center for Infectious Disease"/>
            <person name="Wu L."/>
            <person name="Ma J."/>
        </authorList>
    </citation>
    <scope>NUCLEOTIDE SEQUENCE [LARGE SCALE GENOMIC DNA]</scope>
    <source>
        <strain evidence="2 3">JCM 13023</strain>
    </source>
</reference>
<sequence length="293" mass="30415">MGISGRADLPWMSSAVDETRRRGAVPGQHDPAGEAGHRRQEQLDVEAWEVRRRGRTVRLWSAELLVRTTARDAGDAAFRLVTLAHPYHRTGHAPRLYSVAGPVLGQAPSDGVAPAGPRNAWPGGDAATGDAATGEDAERAQAAGHAAALDRAGGGTQPSRAATFPLDLPCWQAWQRVSFLAGPGDAPARAAELAATVVGPLGEPAAVVTRLEPQDGRRDPVGGRLVHPACDAGSAGIDALWNDFDAVDGGLGDPGEPVALAAVCLAAARELRAEFGLRPDRPVPAGGRVDIPR</sequence>
<evidence type="ECO:0000313" key="3">
    <source>
        <dbReference type="Proteomes" id="UP001500653"/>
    </source>
</evidence>
<proteinExistence type="predicted"/>
<dbReference type="EMBL" id="BAAALN010000005">
    <property type="protein sequence ID" value="GAA1230659.1"/>
    <property type="molecule type" value="Genomic_DNA"/>
</dbReference>
<feature type="region of interest" description="Disordered" evidence="1">
    <location>
        <begin position="18"/>
        <end position="40"/>
    </location>
</feature>
<gene>
    <name evidence="2" type="ORF">GCM10009676_11830</name>
</gene>
<evidence type="ECO:0000256" key="1">
    <source>
        <dbReference type="SAM" id="MobiDB-lite"/>
    </source>
</evidence>
<protein>
    <submittedName>
        <fullName evidence="2">Uncharacterized protein</fullName>
    </submittedName>
</protein>